<keyword evidence="9 12" id="KW-0573">Peptidoglycan synthesis</keyword>
<keyword evidence="8 12" id="KW-0133">Cell shape</keyword>
<reference evidence="18" key="2">
    <citation type="journal article" date="2021" name="PeerJ">
        <title>Extensive microbial diversity within the chicken gut microbiome revealed by metagenomics and culture.</title>
        <authorList>
            <person name="Gilroy R."/>
            <person name="Ravi A."/>
            <person name="Getino M."/>
            <person name="Pursley I."/>
            <person name="Horton D.L."/>
            <person name="Alikhan N.F."/>
            <person name="Baker D."/>
            <person name="Gharbi K."/>
            <person name="Hall N."/>
            <person name="Watson M."/>
            <person name="Adriaenssens E.M."/>
            <person name="Foster-Nyarko E."/>
            <person name="Jarju S."/>
            <person name="Secka A."/>
            <person name="Antonio M."/>
            <person name="Oren A."/>
            <person name="Chaudhuri R.R."/>
            <person name="La Ragione R."/>
            <person name="Hildebrand F."/>
            <person name="Pallen M.J."/>
        </authorList>
    </citation>
    <scope>NUCLEOTIDE SEQUENCE</scope>
    <source>
        <strain evidence="18">CHK191-8634</strain>
    </source>
</reference>
<keyword evidence="3 12" id="KW-0436">Ligase</keyword>
<evidence type="ECO:0000256" key="5">
    <source>
        <dbReference type="ARBA" id="ARBA00022741"/>
    </source>
</evidence>
<keyword evidence="11 12" id="KW-0961">Cell wall biogenesis/degradation</keyword>
<evidence type="ECO:0000256" key="9">
    <source>
        <dbReference type="ARBA" id="ARBA00022984"/>
    </source>
</evidence>
<comment type="catalytic activity">
    <reaction evidence="12">
        <text>2 D-alanine + ATP = D-alanyl-D-alanine + ADP + phosphate + H(+)</text>
        <dbReference type="Rhea" id="RHEA:11224"/>
        <dbReference type="ChEBI" id="CHEBI:15378"/>
        <dbReference type="ChEBI" id="CHEBI:30616"/>
        <dbReference type="ChEBI" id="CHEBI:43474"/>
        <dbReference type="ChEBI" id="CHEBI:57416"/>
        <dbReference type="ChEBI" id="CHEBI:57822"/>
        <dbReference type="ChEBI" id="CHEBI:456216"/>
        <dbReference type="EC" id="6.3.2.4"/>
    </reaction>
</comment>
<dbReference type="Pfam" id="PF07478">
    <property type="entry name" value="Dala_Dala_lig_C"/>
    <property type="match status" value="2"/>
</dbReference>
<dbReference type="PROSITE" id="PS00844">
    <property type="entry name" value="DALA_DALA_LIGASE_2"/>
    <property type="match status" value="1"/>
</dbReference>
<evidence type="ECO:0000259" key="17">
    <source>
        <dbReference type="PROSITE" id="PS50975"/>
    </source>
</evidence>
<comment type="subcellular location">
    <subcellularLocation>
        <location evidence="12">Cytoplasm</location>
    </subcellularLocation>
</comment>
<dbReference type="SUPFAM" id="SSF56059">
    <property type="entry name" value="Glutathione synthetase ATP-binding domain-like"/>
    <property type="match status" value="1"/>
</dbReference>
<keyword evidence="7 14" id="KW-0460">Magnesium</keyword>
<dbReference type="GO" id="GO:0009252">
    <property type="term" value="P:peptidoglycan biosynthetic process"/>
    <property type="evidence" value="ECO:0007669"/>
    <property type="project" value="UniProtKB-UniRule"/>
</dbReference>
<organism evidence="18 19">
    <name type="scientific">Candidatus Ventrousia excrementavium</name>
    <dbReference type="NCBI Taxonomy" id="2840961"/>
    <lineage>
        <taxon>Bacteria</taxon>
        <taxon>Bacillati</taxon>
        <taxon>Bacillota</taxon>
        <taxon>Clostridia</taxon>
        <taxon>Eubacteriales</taxon>
        <taxon>Clostridiaceae</taxon>
        <taxon>Clostridiaceae incertae sedis</taxon>
        <taxon>Candidatus Ventrousia</taxon>
    </lineage>
</organism>
<protein>
    <recommendedName>
        <fullName evidence="12">D-alanine--D-alanine ligase</fullName>
        <ecNumber evidence="12">6.3.2.4</ecNumber>
    </recommendedName>
    <alternativeName>
        <fullName evidence="12">D-Ala-D-Ala ligase</fullName>
    </alternativeName>
    <alternativeName>
        <fullName evidence="12">D-alanylalanine synthetase</fullName>
    </alternativeName>
</protein>
<dbReference type="InterPro" id="IPR011095">
    <property type="entry name" value="Dala_Dala_lig_C"/>
</dbReference>
<dbReference type="Gene3D" id="3.30.470.20">
    <property type="entry name" value="ATP-grasp fold, B domain"/>
    <property type="match status" value="1"/>
</dbReference>
<evidence type="ECO:0000256" key="10">
    <source>
        <dbReference type="ARBA" id="ARBA00023211"/>
    </source>
</evidence>
<dbReference type="InterPro" id="IPR000291">
    <property type="entry name" value="D-Ala_lig_Van_CS"/>
</dbReference>
<feature type="binding site" evidence="14">
    <location>
        <position position="343"/>
    </location>
    <ligand>
        <name>Mg(2+)</name>
        <dbReference type="ChEBI" id="CHEBI:18420"/>
        <label>1</label>
    </ligand>
</feature>
<feature type="active site" evidence="13">
    <location>
        <position position="350"/>
    </location>
</feature>
<accession>A0A9D1LJU8</accession>
<dbReference type="PROSITE" id="PS50975">
    <property type="entry name" value="ATP_GRASP"/>
    <property type="match status" value="1"/>
</dbReference>
<dbReference type="GO" id="GO:0005829">
    <property type="term" value="C:cytosol"/>
    <property type="evidence" value="ECO:0007669"/>
    <property type="project" value="TreeGrafter"/>
</dbReference>
<gene>
    <name evidence="12" type="primary">ddl</name>
    <name evidence="18" type="ORF">IAB67_03440</name>
</gene>
<comment type="cofactor">
    <cofactor evidence="14">
        <name>Mg(2+)</name>
        <dbReference type="ChEBI" id="CHEBI:18420"/>
    </cofactor>
    <cofactor evidence="14">
        <name>Mn(2+)</name>
        <dbReference type="ChEBI" id="CHEBI:29035"/>
    </cofactor>
    <text evidence="14">Binds 2 magnesium or manganese ions per subunit.</text>
</comment>
<keyword evidence="6 15" id="KW-0067">ATP-binding</keyword>
<name>A0A9D1LJU8_9CLOT</name>
<dbReference type="InterPro" id="IPR011761">
    <property type="entry name" value="ATP-grasp"/>
</dbReference>
<evidence type="ECO:0000256" key="2">
    <source>
        <dbReference type="ARBA" id="ARBA00010871"/>
    </source>
</evidence>
<comment type="similarity">
    <text evidence="2 12">Belongs to the D-alanine--D-alanine ligase family.</text>
</comment>
<feature type="binding site" evidence="14">
    <location>
        <position position="345"/>
    </location>
    <ligand>
        <name>Mg(2+)</name>
        <dbReference type="ChEBI" id="CHEBI:18420"/>
        <label>2</label>
    </ligand>
</feature>
<evidence type="ECO:0000256" key="8">
    <source>
        <dbReference type="ARBA" id="ARBA00022960"/>
    </source>
</evidence>
<evidence type="ECO:0000313" key="19">
    <source>
        <dbReference type="Proteomes" id="UP000824073"/>
    </source>
</evidence>
<dbReference type="HAMAP" id="MF_00047">
    <property type="entry name" value="Dala_Dala_lig"/>
    <property type="match status" value="1"/>
</dbReference>
<dbReference type="PANTHER" id="PTHR23132:SF25">
    <property type="entry name" value="D-ALANINE--D-ALANINE LIGASE A"/>
    <property type="match status" value="1"/>
</dbReference>
<evidence type="ECO:0000256" key="14">
    <source>
        <dbReference type="PIRSR" id="PIRSR039102-3"/>
    </source>
</evidence>
<comment type="pathway">
    <text evidence="12">Cell wall biogenesis; peptidoglycan biosynthesis.</text>
</comment>
<dbReference type="Proteomes" id="UP000824073">
    <property type="component" value="Unassembled WGS sequence"/>
</dbReference>
<dbReference type="GO" id="GO:0046872">
    <property type="term" value="F:metal ion binding"/>
    <property type="evidence" value="ECO:0007669"/>
    <property type="project" value="UniProtKB-KW"/>
</dbReference>
<dbReference type="InterPro" id="IPR016185">
    <property type="entry name" value="PreATP-grasp_dom_sf"/>
</dbReference>
<feature type="region of interest" description="Disordered" evidence="16">
    <location>
        <begin position="268"/>
        <end position="294"/>
    </location>
</feature>
<dbReference type="GO" id="GO:0071555">
    <property type="term" value="P:cell wall organization"/>
    <property type="evidence" value="ECO:0007669"/>
    <property type="project" value="UniProtKB-KW"/>
</dbReference>
<keyword evidence="4 14" id="KW-0479">Metal-binding</keyword>
<feature type="domain" description="ATP-grasp" evidence="17">
    <location>
        <begin position="146"/>
        <end position="372"/>
    </location>
</feature>
<comment type="caution">
    <text evidence="18">The sequence shown here is derived from an EMBL/GenBank/DDBJ whole genome shotgun (WGS) entry which is preliminary data.</text>
</comment>
<proteinExistence type="inferred from homology"/>
<dbReference type="PIRSF" id="PIRSF039102">
    <property type="entry name" value="Ddl/VanB"/>
    <property type="match status" value="1"/>
</dbReference>
<evidence type="ECO:0000256" key="12">
    <source>
        <dbReference type="HAMAP-Rule" id="MF_00047"/>
    </source>
</evidence>
<dbReference type="GO" id="GO:0008716">
    <property type="term" value="F:D-alanine-D-alanine ligase activity"/>
    <property type="evidence" value="ECO:0007669"/>
    <property type="project" value="UniProtKB-UniRule"/>
</dbReference>
<evidence type="ECO:0000256" key="7">
    <source>
        <dbReference type="ARBA" id="ARBA00022842"/>
    </source>
</evidence>
<evidence type="ECO:0000256" key="3">
    <source>
        <dbReference type="ARBA" id="ARBA00022598"/>
    </source>
</evidence>
<dbReference type="Gene3D" id="3.40.50.20">
    <property type="match status" value="1"/>
</dbReference>
<comment type="cofactor">
    <cofactor evidence="1">
        <name>Mn(2+)</name>
        <dbReference type="ChEBI" id="CHEBI:29035"/>
    </cofactor>
</comment>
<evidence type="ECO:0000256" key="6">
    <source>
        <dbReference type="ARBA" id="ARBA00022840"/>
    </source>
</evidence>
<evidence type="ECO:0000256" key="4">
    <source>
        <dbReference type="ARBA" id="ARBA00022723"/>
    </source>
</evidence>
<feature type="active site" evidence="13">
    <location>
        <position position="15"/>
    </location>
</feature>
<reference evidence="18" key="1">
    <citation type="submission" date="2020-10" db="EMBL/GenBank/DDBJ databases">
        <authorList>
            <person name="Gilroy R."/>
        </authorList>
    </citation>
    <scope>NUCLEOTIDE SEQUENCE</scope>
    <source>
        <strain evidence="18">CHK191-8634</strain>
    </source>
</reference>
<dbReference type="GO" id="GO:0008360">
    <property type="term" value="P:regulation of cell shape"/>
    <property type="evidence" value="ECO:0007669"/>
    <property type="project" value="UniProtKB-KW"/>
</dbReference>
<evidence type="ECO:0000256" key="11">
    <source>
        <dbReference type="ARBA" id="ARBA00023316"/>
    </source>
</evidence>
<feature type="binding site" evidence="14">
    <location>
        <position position="329"/>
    </location>
    <ligand>
        <name>Mg(2+)</name>
        <dbReference type="ChEBI" id="CHEBI:18420"/>
        <label>1</label>
    </ligand>
</feature>
<dbReference type="Gene3D" id="3.30.1490.20">
    <property type="entry name" value="ATP-grasp fold, A domain"/>
    <property type="match status" value="1"/>
</dbReference>
<comment type="function">
    <text evidence="12">Cell wall formation.</text>
</comment>
<dbReference type="EMBL" id="DVMR01000033">
    <property type="protein sequence ID" value="HIU43333.1"/>
    <property type="molecule type" value="Genomic_DNA"/>
</dbReference>
<keyword evidence="10 14" id="KW-0464">Manganese</keyword>
<dbReference type="InterPro" id="IPR011127">
    <property type="entry name" value="Dala_Dala_lig_N"/>
</dbReference>
<dbReference type="PANTHER" id="PTHR23132">
    <property type="entry name" value="D-ALANINE--D-ALANINE LIGASE"/>
    <property type="match status" value="1"/>
</dbReference>
<dbReference type="AlphaFoldDB" id="A0A9D1LJU8"/>
<sequence length="406" mass="43350">MKIRAGVFFGGRSVEHEVSVISAMQAIAALNRSRYEIVPVYITKDNRFFTGEHLGKMETWRDIPAALKLAQQVVPARIDGRAVLLRWPQPHFGSREVCTLDVAVPVVHGTGVEDGALQGLFEYLGVPYTGCDVASSAAGMDKWTMKSLFCAAGLPVAEGVRLTAGQFYAEPAGQLDRIERALGWPVIVKPVNLGSSVGIGKARDRAGLEEKIRDALQYAPVVLCEKAIPHLREINCAVLGDRDETRVSVCEEPLNATDFLTYADKYQSGGGGKQGTKGTAGGGKTGGAGMQSLSRRVPADLPPELAAQAQELARSAFLAIDAAGMSRVDLLLDDETKTLYVNEINTIPGSLAFYLWEASGLGFSDLLDEMVSLALKRSREQGALTHSFDVNLLAGATLGGKTGSKG</sequence>
<evidence type="ECO:0000313" key="18">
    <source>
        <dbReference type="EMBL" id="HIU43333.1"/>
    </source>
</evidence>
<evidence type="ECO:0000256" key="15">
    <source>
        <dbReference type="PROSITE-ProRule" id="PRU00409"/>
    </source>
</evidence>
<dbReference type="GO" id="GO:0005524">
    <property type="term" value="F:ATP binding"/>
    <property type="evidence" value="ECO:0007669"/>
    <property type="project" value="UniProtKB-UniRule"/>
</dbReference>
<feature type="binding site" evidence="14">
    <location>
        <position position="343"/>
    </location>
    <ligand>
        <name>Mg(2+)</name>
        <dbReference type="ChEBI" id="CHEBI:18420"/>
        <label>2</label>
    </ligand>
</feature>
<feature type="compositionally biased region" description="Gly residues" evidence="16">
    <location>
        <begin position="268"/>
        <end position="289"/>
    </location>
</feature>
<dbReference type="InterPro" id="IPR005905">
    <property type="entry name" value="D_ala_D_ala"/>
</dbReference>
<keyword evidence="5 15" id="KW-0547">Nucleotide-binding</keyword>
<evidence type="ECO:0000256" key="1">
    <source>
        <dbReference type="ARBA" id="ARBA00001936"/>
    </source>
</evidence>
<dbReference type="Pfam" id="PF01820">
    <property type="entry name" value="Dala_Dala_lig_N"/>
    <property type="match status" value="1"/>
</dbReference>
<dbReference type="EC" id="6.3.2.4" evidence="12"/>
<feature type="active site" evidence="13">
    <location>
        <position position="195"/>
    </location>
</feature>
<evidence type="ECO:0000256" key="16">
    <source>
        <dbReference type="SAM" id="MobiDB-lite"/>
    </source>
</evidence>
<dbReference type="SUPFAM" id="SSF52440">
    <property type="entry name" value="PreATP-grasp domain"/>
    <property type="match status" value="1"/>
</dbReference>
<dbReference type="InterPro" id="IPR013815">
    <property type="entry name" value="ATP_grasp_subdomain_1"/>
</dbReference>
<keyword evidence="12" id="KW-0963">Cytoplasm</keyword>
<evidence type="ECO:0000256" key="13">
    <source>
        <dbReference type="PIRSR" id="PIRSR039102-1"/>
    </source>
</evidence>